<keyword evidence="1" id="KW-0812">Transmembrane</keyword>
<evidence type="ECO:0000313" key="3">
    <source>
        <dbReference type="Proteomes" id="UP001214415"/>
    </source>
</evidence>
<dbReference type="InterPro" id="IPR036259">
    <property type="entry name" value="MFS_trans_sf"/>
</dbReference>
<gene>
    <name evidence="2" type="ORF">MEQU1_000005</name>
</gene>
<evidence type="ECO:0000256" key="1">
    <source>
        <dbReference type="SAM" id="Phobius"/>
    </source>
</evidence>
<dbReference type="AlphaFoldDB" id="A0AAF0E7R7"/>
<feature type="transmembrane region" description="Helical" evidence="1">
    <location>
        <begin position="42"/>
        <end position="63"/>
    </location>
</feature>
<reference evidence="2" key="1">
    <citation type="submission" date="2023-03" db="EMBL/GenBank/DDBJ databases">
        <title>Mating type loci evolution in Malassezia.</title>
        <authorList>
            <person name="Coelho M.A."/>
        </authorList>
    </citation>
    <scope>NUCLEOTIDE SEQUENCE</scope>
    <source>
        <strain evidence="2">CBS 12830</strain>
    </source>
</reference>
<accession>A0AAF0E7R7</accession>
<evidence type="ECO:0000313" key="2">
    <source>
        <dbReference type="EMBL" id="WFD21357.1"/>
    </source>
</evidence>
<organism evidence="2 3">
    <name type="scientific">Malassezia equina</name>
    <dbReference type="NCBI Taxonomy" id="1381935"/>
    <lineage>
        <taxon>Eukaryota</taxon>
        <taxon>Fungi</taxon>
        <taxon>Dikarya</taxon>
        <taxon>Basidiomycota</taxon>
        <taxon>Ustilaginomycotina</taxon>
        <taxon>Malasseziomycetes</taxon>
        <taxon>Malasseziales</taxon>
        <taxon>Malasseziaceae</taxon>
        <taxon>Malassezia</taxon>
    </lineage>
</organism>
<sequence length="230" mass="25476">MRTIGFIMLALMGFGLLLYRPRREAMEPRELFSPHIFKDKTYLVYVFGYFLGMLGLYVPNFFLPSFGKHHKFSPSVFPYTTSFSKAGGIVGRLLSICLTPRIGVFNLYAPRTLIAAVLIFCWIPIQQQGSFVALVVLYGFFTGSLLSSTPNIVSAITDDVTEVNTRLGIASFLAAFGILVGPPIAGTLLQVEPPAYLRAQVFAAVFLTLSGLFMITTRILKVGWNPLIKF</sequence>
<feature type="transmembrane region" description="Helical" evidence="1">
    <location>
        <begin position="130"/>
        <end position="147"/>
    </location>
</feature>
<dbReference type="SUPFAM" id="SSF103473">
    <property type="entry name" value="MFS general substrate transporter"/>
    <property type="match status" value="1"/>
</dbReference>
<proteinExistence type="predicted"/>
<evidence type="ECO:0008006" key="4">
    <source>
        <dbReference type="Google" id="ProtNLM"/>
    </source>
</evidence>
<feature type="transmembrane region" description="Helical" evidence="1">
    <location>
        <begin position="6"/>
        <end position="21"/>
    </location>
</feature>
<keyword evidence="1" id="KW-1133">Transmembrane helix</keyword>
<dbReference type="Gene3D" id="1.20.1250.20">
    <property type="entry name" value="MFS general substrate transporter like domains"/>
    <property type="match status" value="1"/>
</dbReference>
<dbReference type="PANTHER" id="PTHR11360">
    <property type="entry name" value="MONOCARBOXYLATE TRANSPORTER"/>
    <property type="match status" value="1"/>
</dbReference>
<dbReference type="EMBL" id="CP119900">
    <property type="protein sequence ID" value="WFD21357.1"/>
    <property type="molecule type" value="Genomic_DNA"/>
</dbReference>
<protein>
    <recommendedName>
        <fullName evidence="4">Major facilitator superfamily (MFS) profile domain-containing protein</fullName>
    </recommendedName>
</protein>
<feature type="transmembrane region" description="Helical" evidence="1">
    <location>
        <begin position="201"/>
        <end position="220"/>
    </location>
</feature>
<dbReference type="Proteomes" id="UP001214415">
    <property type="component" value="Chromosome 1"/>
</dbReference>
<feature type="transmembrane region" description="Helical" evidence="1">
    <location>
        <begin position="102"/>
        <end position="123"/>
    </location>
</feature>
<feature type="transmembrane region" description="Helical" evidence="1">
    <location>
        <begin position="167"/>
        <end position="189"/>
    </location>
</feature>
<keyword evidence="3" id="KW-1185">Reference proteome</keyword>
<keyword evidence="1" id="KW-0472">Membrane</keyword>
<name>A0AAF0E7R7_9BASI</name>
<dbReference type="InterPro" id="IPR050327">
    <property type="entry name" value="Proton-linked_MCT"/>
</dbReference>
<dbReference type="PANTHER" id="PTHR11360:SF234">
    <property type="entry name" value="MFS-TYPE TRANSPORTER DBAD-RELATED"/>
    <property type="match status" value="1"/>
</dbReference>